<keyword evidence="1" id="KW-0472">Membrane</keyword>
<proteinExistence type="predicted"/>
<dbReference type="Proteomes" id="UP000620124">
    <property type="component" value="Unassembled WGS sequence"/>
</dbReference>
<dbReference type="EMBL" id="JACAZI010000006">
    <property type="protein sequence ID" value="KAF7358040.1"/>
    <property type="molecule type" value="Genomic_DNA"/>
</dbReference>
<name>A0A8H6YHF3_9AGAR</name>
<keyword evidence="1" id="KW-0812">Transmembrane</keyword>
<evidence type="ECO:0000313" key="2">
    <source>
        <dbReference type="EMBL" id="KAF7358040.1"/>
    </source>
</evidence>
<keyword evidence="3" id="KW-1185">Reference proteome</keyword>
<sequence>MMAPKSTFLSVPYKVLFFAVVFLHPVYTISNGGAAAGITVAAILSIVLSIIFLLLIGCGAATFFLVLRCRRARTPQMFVQSPQKPLTPDQVPMLAPPQDPFSDAAAPTNTYPYVYAQNLDSGGYAPNARYSDPYRPAVSYSSVGLNAYQKDGHMNAPVVPDPSEKVILLSPGPPPMPVPNCES</sequence>
<feature type="transmembrane region" description="Helical" evidence="1">
    <location>
        <begin position="38"/>
        <end position="67"/>
    </location>
</feature>
<gene>
    <name evidence="2" type="ORF">MVEN_00851200</name>
</gene>
<dbReference type="AlphaFoldDB" id="A0A8H6YHF3"/>
<reference evidence="2" key="1">
    <citation type="submission" date="2020-05" db="EMBL/GenBank/DDBJ databases">
        <title>Mycena genomes resolve the evolution of fungal bioluminescence.</title>
        <authorList>
            <person name="Tsai I.J."/>
        </authorList>
    </citation>
    <scope>NUCLEOTIDE SEQUENCE</scope>
    <source>
        <strain evidence="2">CCC161011</strain>
    </source>
</reference>
<evidence type="ECO:0000256" key="1">
    <source>
        <dbReference type="SAM" id="Phobius"/>
    </source>
</evidence>
<dbReference type="OrthoDB" id="3039549at2759"/>
<comment type="caution">
    <text evidence="2">The sequence shown here is derived from an EMBL/GenBank/DDBJ whole genome shotgun (WGS) entry which is preliminary data.</text>
</comment>
<accession>A0A8H6YHF3</accession>
<keyword evidence="1" id="KW-1133">Transmembrane helix</keyword>
<organism evidence="2 3">
    <name type="scientific">Mycena venus</name>
    <dbReference type="NCBI Taxonomy" id="2733690"/>
    <lineage>
        <taxon>Eukaryota</taxon>
        <taxon>Fungi</taxon>
        <taxon>Dikarya</taxon>
        <taxon>Basidiomycota</taxon>
        <taxon>Agaricomycotina</taxon>
        <taxon>Agaricomycetes</taxon>
        <taxon>Agaricomycetidae</taxon>
        <taxon>Agaricales</taxon>
        <taxon>Marasmiineae</taxon>
        <taxon>Mycenaceae</taxon>
        <taxon>Mycena</taxon>
    </lineage>
</organism>
<protein>
    <submittedName>
        <fullName evidence="2">Uncharacterized protein</fullName>
    </submittedName>
</protein>
<evidence type="ECO:0000313" key="3">
    <source>
        <dbReference type="Proteomes" id="UP000620124"/>
    </source>
</evidence>